<evidence type="ECO:0000256" key="1">
    <source>
        <dbReference type="ARBA" id="ARBA00004173"/>
    </source>
</evidence>
<comment type="caution">
    <text evidence="12">The sequence shown here is derived from an EMBL/GenBank/DDBJ whole genome shotgun (WGS) entry which is preliminary data.</text>
</comment>
<evidence type="ECO:0000256" key="5">
    <source>
        <dbReference type="ARBA" id="ARBA00023128"/>
    </source>
</evidence>
<comment type="subcellular location">
    <subcellularLocation>
        <location evidence="1">Mitochondrion</location>
    </subcellularLocation>
</comment>
<dbReference type="Pfam" id="PF13094">
    <property type="entry name" value="CENP-Q"/>
    <property type="match status" value="1"/>
</dbReference>
<keyword evidence="5" id="KW-0496">Mitochondrion</keyword>
<dbReference type="Proteomes" id="UP001187343">
    <property type="component" value="Unassembled WGS sequence"/>
</dbReference>
<dbReference type="InterPro" id="IPR016180">
    <property type="entry name" value="Ribosomal_uL16_dom"/>
</dbReference>
<keyword evidence="3" id="KW-0809">Transit peptide</keyword>
<evidence type="ECO:0000256" key="7">
    <source>
        <dbReference type="ARBA" id="ARBA00035302"/>
    </source>
</evidence>
<evidence type="ECO:0000313" key="12">
    <source>
        <dbReference type="EMBL" id="KAK2908461.1"/>
    </source>
</evidence>
<evidence type="ECO:0000256" key="4">
    <source>
        <dbReference type="ARBA" id="ARBA00022980"/>
    </source>
</evidence>
<dbReference type="GO" id="GO:0005743">
    <property type="term" value="C:mitochondrial inner membrane"/>
    <property type="evidence" value="ECO:0007669"/>
    <property type="project" value="UniProtKB-ARBA"/>
</dbReference>
<sequence>MFSVLKHAFLGFVRTSSQPDVLQNSLKVLSAGLRTYDVPPDFSDVVLPEKPKLKFMEKVPNLKQAKKEMKNLRDIQGPAKSMNTFSEGQFGIVALGGGYLHWGHMEMMRLTINRRMDPSRTFAVWRIKAPYKPITRKGLGQRMGGGKGAIDHYVTPVKCGRLVVEVGGRVELGEVEAVLKEVAKKLPFPAKVVSRESLAALYEEQAERAASNQNPWTFQRIARSNMLGIRKVLSPFDVHNHGRYTGKFFDPKREVSVLAHAHFRLRFERCGANPIFIMKPARGSGRASTRGPRGATNRNTDKTSKPSAEGPHPEPSKMRNAIAGKSKNKANWKPLTKSSLLALENMLGLSVLSVLALKSKEKEESQKHLNLLKNQFLAKCAQLSVPPRKHGDLMHVSHQFKAESKKSENGKKTLEALEENVRSVVSTLEEMEVQMEGLEEKCRIMRSKLEDEEEQTQEFLQLSEQTVLRLSSLPSRPANEPTLQEHLMKIIPDPPAVVRALQTAPVLEDVRPFLELAHKQVSRCLSKGNGLFVLFRSSPVEEAPALHVKWLD</sequence>
<organism evidence="12 13">
    <name type="scientific">Cirrhinus molitorella</name>
    <name type="common">mud carp</name>
    <dbReference type="NCBI Taxonomy" id="172907"/>
    <lineage>
        <taxon>Eukaryota</taxon>
        <taxon>Metazoa</taxon>
        <taxon>Chordata</taxon>
        <taxon>Craniata</taxon>
        <taxon>Vertebrata</taxon>
        <taxon>Euteleostomi</taxon>
        <taxon>Actinopterygii</taxon>
        <taxon>Neopterygii</taxon>
        <taxon>Teleostei</taxon>
        <taxon>Ostariophysi</taxon>
        <taxon>Cypriniformes</taxon>
        <taxon>Cyprinidae</taxon>
        <taxon>Labeoninae</taxon>
        <taxon>Labeonini</taxon>
        <taxon>Cirrhinus</taxon>
    </lineage>
</organism>
<evidence type="ECO:0000313" key="13">
    <source>
        <dbReference type="Proteomes" id="UP001187343"/>
    </source>
</evidence>
<dbReference type="InterPro" id="IPR047873">
    <property type="entry name" value="Ribosomal_uL16"/>
</dbReference>
<dbReference type="GO" id="GO:0005762">
    <property type="term" value="C:mitochondrial large ribosomal subunit"/>
    <property type="evidence" value="ECO:0007669"/>
    <property type="project" value="TreeGrafter"/>
</dbReference>
<accession>A0AA88TTI8</accession>
<keyword evidence="6 9" id="KW-0687">Ribonucleoprotein</keyword>
<dbReference type="GO" id="GO:0003735">
    <property type="term" value="F:structural constituent of ribosome"/>
    <property type="evidence" value="ECO:0007669"/>
    <property type="project" value="InterPro"/>
</dbReference>
<reference evidence="12" key="1">
    <citation type="submission" date="2023-08" db="EMBL/GenBank/DDBJ databases">
        <title>Chromosome-level Genome Assembly of mud carp (Cirrhinus molitorella).</title>
        <authorList>
            <person name="Liu H."/>
        </authorList>
    </citation>
    <scope>NUCLEOTIDE SEQUENCE</scope>
    <source>
        <strain evidence="12">Prfri</strain>
        <tissue evidence="12">Muscle</tissue>
    </source>
</reference>
<dbReference type="Pfam" id="PF00252">
    <property type="entry name" value="Ribosomal_L16"/>
    <property type="match status" value="1"/>
</dbReference>
<dbReference type="CDD" id="cd01433">
    <property type="entry name" value="Ribosomal_L16_L10e"/>
    <property type="match status" value="1"/>
</dbReference>
<dbReference type="InterPro" id="IPR025212">
    <property type="entry name" value="CAD_CENP-Q"/>
</dbReference>
<dbReference type="GO" id="GO:0019843">
    <property type="term" value="F:rRNA binding"/>
    <property type="evidence" value="ECO:0007669"/>
    <property type="project" value="InterPro"/>
</dbReference>
<proteinExistence type="inferred from homology"/>
<dbReference type="InterPro" id="IPR000114">
    <property type="entry name" value="Ribosomal_uL16_bact-type"/>
</dbReference>
<evidence type="ECO:0000256" key="9">
    <source>
        <dbReference type="RuleBase" id="RU004413"/>
    </source>
</evidence>
<keyword evidence="13" id="KW-1185">Reference proteome</keyword>
<dbReference type="EMBL" id="JAUYZG010000004">
    <property type="protein sequence ID" value="KAK2908461.1"/>
    <property type="molecule type" value="Genomic_DNA"/>
</dbReference>
<dbReference type="InterPro" id="IPR036920">
    <property type="entry name" value="Ribosomal_uL16_sf"/>
</dbReference>
<keyword evidence="4 9" id="KW-0689">Ribosomal protein</keyword>
<dbReference type="FunFam" id="3.90.1170.10:FF:000005">
    <property type="entry name" value="39S ribosomal protein L16, mitochondrial"/>
    <property type="match status" value="1"/>
</dbReference>
<dbReference type="AlphaFoldDB" id="A0AA88TTI8"/>
<keyword evidence="10" id="KW-0175">Coiled coil</keyword>
<evidence type="ECO:0000256" key="6">
    <source>
        <dbReference type="ARBA" id="ARBA00023274"/>
    </source>
</evidence>
<comment type="similarity">
    <text evidence="2 9">Belongs to the universal ribosomal protein uL16 family.</text>
</comment>
<dbReference type="PANTHER" id="PTHR12220:SF13">
    <property type="entry name" value="LARGE RIBOSOMAL SUBUNIT PROTEIN UL16M"/>
    <property type="match status" value="1"/>
</dbReference>
<evidence type="ECO:0000256" key="2">
    <source>
        <dbReference type="ARBA" id="ARBA00008931"/>
    </source>
</evidence>
<gene>
    <name evidence="12" type="ORF">Q8A67_004298</name>
</gene>
<evidence type="ECO:0000256" key="11">
    <source>
        <dbReference type="SAM" id="MobiDB-lite"/>
    </source>
</evidence>
<evidence type="ECO:0000256" key="3">
    <source>
        <dbReference type="ARBA" id="ARBA00022946"/>
    </source>
</evidence>
<feature type="coiled-coil region" evidence="10">
    <location>
        <begin position="414"/>
        <end position="455"/>
    </location>
</feature>
<evidence type="ECO:0000256" key="10">
    <source>
        <dbReference type="SAM" id="Coils"/>
    </source>
</evidence>
<protein>
    <recommendedName>
        <fullName evidence="7">Large ribosomal subunit protein uL16m</fullName>
    </recommendedName>
    <alternativeName>
        <fullName evidence="8">39S ribosomal protein L16, mitochondrial</fullName>
    </alternativeName>
</protein>
<name>A0AA88TTI8_9TELE</name>
<dbReference type="PANTHER" id="PTHR12220">
    <property type="entry name" value="50S/60S RIBOSOMAL PROTEIN L16"/>
    <property type="match status" value="1"/>
</dbReference>
<dbReference type="GO" id="GO:0032543">
    <property type="term" value="P:mitochondrial translation"/>
    <property type="evidence" value="ECO:0007669"/>
    <property type="project" value="TreeGrafter"/>
</dbReference>
<dbReference type="PRINTS" id="PR00060">
    <property type="entry name" value="RIBOSOMALL16"/>
</dbReference>
<feature type="region of interest" description="Disordered" evidence="11">
    <location>
        <begin position="278"/>
        <end position="329"/>
    </location>
</feature>
<dbReference type="Gene3D" id="3.90.1170.10">
    <property type="entry name" value="Ribosomal protein L10e/L16"/>
    <property type="match status" value="1"/>
</dbReference>
<dbReference type="SUPFAM" id="SSF54686">
    <property type="entry name" value="Ribosomal protein L16p/L10e"/>
    <property type="match status" value="1"/>
</dbReference>
<evidence type="ECO:0000256" key="8">
    <source>
        <dbReference type="ARBA" id="ARBA00035440"/>
    </source>
</evidence>